<name>A0A1G7BN34_9ACTN</name>
<dbReference type="RefSeq" id="WP_090594673.1">
    <property type="nucleotide sequence ID" value="NZ_LT629688.1"/>
</dbReference>
<dbReference type="CDD" id="cd08561">
    <property type="entry name" value="GDPD_cytoplasmic_ScUgpQ2_like"/>
    <property type="match status" value="1"/>
</dbReference>
<feature type="domain" description="GP-PDE" evidence="1">
    <location>
        <begin position="14"/>
        <end position="250"/>
    </location>
</feature>
<dbReference type="PROSITE" id="PS51704">
    <property type="entry name" value="GP_PDE"/>
    <property type="match status" value="1"/>
</dbReference>
<dbReference type="GO" id="GO:0006629">
    <property type="term" value="P:lipid metabolic process"/>
    <property type="evidence" value="ECO:0007669"/>
    <property type="project" value="InterPro"/>
</dbReference>
<protein>
    <submittedName>
        <fullName evidence="2">Glycerophosphoryl diester phosphodiesterase</fullName>
    </submittedName>
</protein>
<evidence type="ECO:0000259" key="1">
    <source>
        <dbReference type="PROSITE" id="PS51704"/>
    </source>
</evidence>
<dbReference type="AlphaFoldDB" id="A0A1G7BN34"/>
<sequence length="257" mass="27701">MAPRPTSPFPAGRTIALAHRGGAALQANLGRENTVAAFAEAVRLGYRYLETDVHTTSDHTLVAFHDDVLDRVTDARGTVAELPWSEVSQARIGGEPVPTLDELLETFPEAVFNIDIKAAGAVEPLLRTLARHDALGRVCVGSFSGRRLRHFRRLSGGRVATSAAPDEVAALRFARSRVAGPAVALQVPVERVVAGRRVPIVTPGLLRRAHATGRQVHVWTVDDPAQMHALLDLGVDGLVSDAIDTLKRVLTDRGCWE</sequence>
<reference evidence="2 3" key="1">
    <citation type="submission" date="2016-10" db="EMBL/GenBank/DDBJ databases">
        <authorList>
            <person name="de Groot N.N."/>
        </authorList>
    </citation>
    <scope>NUCLEOTIDE SEQUENCE [LARGE SCALE GENOMIC DNA]</scope>
    <source>
        <strain evidence="2 3">MON 2.2</strain>
    </source>
</reference>
<dbReference type="InterPro" id="IPR017946">
    <property type="entry name" value="PLC-like_Pdiesterase_TIM-brl"/>
</dbReference>
<dbReference type="OrthoDB" id="5241788at2"/>
<dbReference type="PANTHER" id="PTHR43805:SF1">
    <property type="entry name" value="GP-PDE DOMAIN-CONTAINING PROTEIN"/>
    <property type="match status" value="1"/>
</dbReference>
<gene>
    <name evidence="2" type="ORF">SAMN04489747_3009</name>
</gene>
<accession>A0A1G7BN34</accession>
<keyword evidence="3" id="KW-1185">Reference proteome</keyword>
<dbReference type="Gene3D" id="3.20.20.190">
    <property type="entry name" value="Phosphatidylinositol (PI) phosphodiesterase"/>
    <property type="match status" value="1"/>
</dbReference>
<dbReference type="EMBL" id="LT629688">
    <property type="protein sequence ID" value="SDE28322.1"/>
    <property type="molecule type" value="Genomic_DNA"/>
</dbReference>
<dbReference type="Pfam" id="PF03009">
    <property type="entry name" value="GDPD"/>
    <property type="match status" value="1"/>
</dbReference>
<dbReference type="Proteomes" id="UP000198546">
    <property type="component" value="Chromosome i"/>
</dbReference>
<evidence type="ECO:0000313" key="2">
    <source>
        <dbReference type="EMBL" id="SDE28322.1"/>
    </source>
</evidence>
<evidence type="ECO:0000313" key="3">
    <source>
        <dbReference type="Proteomes" id="UP000198546"/>
    </source>
</evidence>
<dbReference type="GO" id="GO:0008081">
    <property type="term" value="F:phosphoric diester hydrolase activity"/>
    <property type="evidence" value="ECO:0007669"/>
    <property type="project" value="InterPro"/>
</dbReference>
<proteinExistence type="predicted"/>
<dbReference type="SUPFAM" id="SSF51695">
    <property type="entry name" value="PLC-like phosphodiesterases"/>
    <property type="match status" value="1"/>
</dbReference>
<dbReference type="InterPro" id="IPR030395">
    <property type="entry name" value="GP_PDE_dom"/>
</dbReference>
<organism evidence="2 3">
    <name type="scientific">Auraticoccus monumenti</name>
    <dbReference type="NCBI Taxonomy" id="675864"/>
    <lineage>
        <taxon>Bacteria</taxon>
        <taxon>Bacillati</taxon>
        <taxon>Actinomycetota</taxon>
        <taxon>Actinomycetes</taxon>
        <taxon>Propionibacteriales</taxon>
        <taxon>Propionibacteriaceae</taxon>
        <taxon>Auraticoccus</taxon>
    </lineage>
</organism>
<dbReference type="PANTHER" id="PTHR43805">
    <property type="entry name" value="GLYCEROPHOSPHORYL DIESTER PHOSPHODIESTERASE"/>
    <property type="match status" value="1"/>
</dbReference>
<dbReference type="STRING" id="675864.SAMN04489747_3009"/>